<evidence type="ECO:0000259" key="11">
    <source>
        <dbReference type="Pfam" id="PF08544"/>
    </source>
</evidence>
<keyword evidence="7" id="KW-0460">Magnesium</keyword>
<evidence type="ECO:0000256" key="6">
    <source>
        <dbReference type="ARBA" id="ARBA00022840"/>
    </source>
</evidence>
<dbReference type="SUPFAM" id="SSF54211">
    <property type="entry name" value="Ribosomal protein S5 domain 2-like"/>
    <property type="match status" value="1"/>
</dbReference>
<evidence type="ECO:0000313" key="13">
    <source>
        <dbReference type="Proteomes" id="UP000034050"/>
    </source>
</evidence>
<dbReference type="InterPro" id="IPR006204">
    <property type="entry name" value="GHMP_kinase_N_dom"/>
</dbReference>
<protein>
    <submittedName>
        <fullName evidence="12">Mevalonate kinase</fullName>
    </submittedName>
</protein>
<name>A0A0G1EU19_9BACT</name>
<keyword evidence="2" id="KW-0444">Lipid biosynthesis</keyword>
<keyword evidence="6" id="KW-0067">ATP-binding</keyword>
<dbReference type="InterPro" id="IPR014721">
    <property type="entry name" value="Ribsml_uS5_D2-typ_fold_subgr"/>
</dbReference>
<keyword evidence="3" id="KW-0808">Transferase</keyword>
<evidence type="ECO:0000256" key="5">
    <source>
        <dbReference type="ARBA" id="ARBA00022777"/>
    </source>
</evidence>
<dbReference type="InterPro" id="IPR036554">
    <property type="entry name" value="GHMP_kinase_C_sf"/>
</dbReference>
<dbReference type="InterPro" id="IPR006205">
    <property type="entry name" value="Mev_gal_kin"/>
</dbReference>
<accession>A0A0G1EU19</accession>
<organism evidence="12 13">
    <name type="scientific">Candidatus Gottesmanbacteria bacterium GW2011_GWB1_43_11</name>
    <dbReference type="NCBI Taxonomy" id="1618446"/>
    <lineage>
        <taxon>Bacteria</taxon>
        <taxon>Candidatus Gottesmaniibacteriota</taxon>
    </lineage>
</organism>
<keyword evidence="5 12" id="KW-0418">Kinase</keyword>
<dbReference type="UniPathway" id="UPA00057">
    <property type="reaction ID" value="UER00098"/>
</dbReference>
<evidence type="ECO:0000256" key="2">
    <source>
        <dbReference type="ARBA" id="ARBA00022516"/>
    </source>
</evidence>
<evidence type="ECO:0000256" key="1">
    <source>
        <dbReference type="ARBA" id="ARBA00022490"/>
    </source>
</evidence>
<comment type="caution">
    <text evidence="12">The sequence shown here is derived from an EMBL/GenBank/DDBJ whole genome shotgun (WGS) entry which is preliminary data.</text>
</comment>
<dbReference type="Gene3D" id="3.30.70.890">
    <property type="entry name" value="GHMP kinase, C-terminal domain"/>
    <property type="match status" value="1"/>
</dbReference>
<evidence type="ECO:0000313" key="12">
    <source>
        <dbReference type="EMBL" id="KKS86581.1"/>
    </source>
</evidence>
<dbReference type="Gene3D" id="3.30.230.10">
    <property type="match status" value="1"/>
</dbReference>
<keyword evidence="4" id="KW-0547">Nucleotide-binding</keyword>
<evidence type="ECO:0000259" key="10">
    <source>
        <dbReference type="Pfam" id="PF00288"/>
    </source>
</evidence>
<keyword evidence="8" id="KW-0443">Lipid metabolism</keyword>
<reference evidence="12 13" key="1">
    <citation type="journal article" date="2015" name="Nature">
        <title>rRNA introns, odd ribosomes, and small enigmatic genomes across a large radiation of phyla.</title>
        <authorList>
            <person name="Brown C.T."/>
            <person name="Hug L.A."/>
            <person name="Thomas B.C."/>
            <person name="Sharon I."/>
            <person name="Castelle C.J."/>
            <person name="Singh A."/>
            <person name="Wilkins M.J."/>
            <person name="Williams K.H."/>
            <person name="Banfield J.F."/>
        </authorList>
    </citation>
    <scope>NUCLEOTIDE SEQUENCE [LARGE SCALE GENOMIC DNA]</scope>
</reference>
<gene>
    <name evidence="12" type="ORF">UV61_C0008G0034</name>
</gene>
<dbReference type="PANTHER" id="PTHR43290:SF2">
    <property type="entry name" value="MEVALONATE KINASE"/>
    <property type="match status" value="1"/>
</dbReference>
<evidence type="ECO:0000256" key="8">
    <source>
        <dbReference type="ARBA" id="ARBA00023098"/>
    </source>
</evidence>
<dbReference type="GO" id="GO:0004496">
    <property type="term" value="F:mevalonate kinase activity"/>
    <property type="evidence" value="ECO:0007669"/>
    <property type="project" value="InterPro"/>
</dbReference>
<dbReference type="InterPro" id="IPR013750">
    <property type="entry name" value="GHMP_kinase_C_dom"/>
</dbReference>
<evidence type="ECO:0000256" key="3">
    <source>
        <dbReference type="ARBA" id="ARBA00022679"/>
    </source>
</evidence>
<dbReference type="NCBIfam" id="TIGR00549">
    <property type="entry name" value="mevalon_kin"/>
    <property type="match status" value="1"/>
</dbReference>
<keyword evidence="1" id="KW-0963">Cytoplasm</keyword>
<evidence type="ECO:0000256" key="9">
    <source>
        <dbReference type="ARBA" id="ARBA00029438"/>
    </source>
</evidence>
<dbReference type="Pfam" id="PF08544">
    <property type="entry name" value="GHMP_kinases_C"/>
    <property type="match status" value="1"/>
</dbReference>
<dbReference type="InterPro" id="IPR020568">
    <property type="entry name" value="Ribosomal_Su5_D2-typ_SF"/>
</dbReference>
<feature type="domain" description="GHMP kinase N-terminal" evidence="10">
    <location>
        <begin position="77"/>
        <end position="178"/>
    </location>
</feature>
<evidence type="ECO:0000256" key="4">
    <source>
        <dbReference type="ARBA" id="ARBA00022741"/>
    </source>
</evidence>
<dbReference type="STRING" id="1618446.UV61_C0008G0034"/>
<dbReference type="GO" id="GO:0005524">
    <property type="term" value="F:ATP binding"/>
    <property type="evidence" value="ECO:0007669"/>
    <property type="project" value="UniProtKB-KW"/>
</dbReference>
<feature type="domain" description="GHMP kinase C-terminal" evidence="11">
    <location>
        <begin position="243"/>
        <end position="321"/>
    </location>
</feature>
<dbReference type="Proteomes" id="UP000034050">
    <property type="component" value="Unassembled WGS sequence"/>
</dbReference>
<dbReference type="PRINTS" id="PR00959">
    <property type="entry name" value="MEVGALKINASE"/>
</dbReference>
<dbReference type="GO" id="GO:0019287">
    <property type="term" value="P:isopentenyl diphosphate biosynthetic process, mevalonate pathway"/>
    <property type="evidence" value="ECO:0007669"/>
    <property type="project" value="UniProtKB-UniPathway"/>
</dbReference>
<comment type="pathway">
    <text evidence="9">Isoprenoid biosynthesis; isopentenyl diphosphate biosynthesis via mevalonate pathway; isopentenyl diphosphate from (R)-mevalonate: step 1/3.</text>
</comment>
<dbReference type="AlphaFoldDB" id="A0A0G1EU19"/>
<dbReference type="Pfam" id="PF00288">
    <property type="entry name" value="GHMP_kinases_N"/>
    <property type="match status" value="1"/>
</dbReference>
<evidence type="ECO:0000256" key="7">
    <source>
        <dbReference type="ARBA" id="ARBA00022842"/>
    </source>
</evidence>
<dbReference type="PANTHER" id="PTHR43290">
    <property type="entry name" value="MEVALONATE KINASE"/>
    <property type="match status" value="1"/>
</dbReference>
<dbReference type="GO" id="GO:0005829">
    <property type="term" value="C:cytosol"/>
    <property type="evidence" value="ECO:0007669"/>
    <property type="project" value="TreeGrafter"/>
</dbReference>
<dbReference type="EMBL" id="LCFD01000008">
    <property type="protein sequence ID" value="KKS86581.1"/>
    <property type="molecule type" value="Genomic_DNA"/>
</dbReference>
<proteinExistence type="predicted"/>
<dbReference type="SUPFAM" id="SSF55060">
    <property type="entry name" value="GHMP Kinase, C-terminal domain"/>
    <property type="match status" value="1"/>
</dbReference>
<sequence>MKKITISAPGKLMLLGEHAVIYNRPCLVTAVDQRMKATVEVTDDSIFSLEAPDVNVTGYSKPMKELGKGEMPKGAQFVENAVRNFSEKYHLTGGLKVTTHSEFSSQFGFGSSSASTVCVVKALREMYSSNEVRSNIKVDSRLRGNDEKKELFDIAYKTVLDVQGKGSGFDVAAGIYGGCLYFVTGGKVIEPISVDSLPLIVGYTGIKADTITLVNQISVKKKQYPEKMEKLFNAIVQLVEQAKVALQTNDYERLGKLMDFNQEYLRDLGVSSERLENLIDASKKSGAYGAKLSGAGVGDCMIALAPPDKTQAVKQAISEAGGQVIEIETNVEGVRVED</sequence>